<protein>
    <recommendedName>
        <fullName evidence="3">FRIGIDA-like protein</fullName>
    </recommendedName>
</protein>
<feature type="coiled-coil region" evidence="1">
    <location>
        <begin position="9"/>
        <end position="85"/>
    </location>
</feature>
<name>A0A8S9FKB4_BRACR</name>
<evidence type="ECO:0000313" key="2">
    <source>
        <dbReference type="EMBL" id="KAF2532757.1"/>
    </source>
</evidence>
<feature type="coiled-coil region" evidence="1">
    <location>
        <begin position="112"/>
        <end position="139"/>
    </location>
</feature>
<evidence type="ECO:0008006" key="3">
    <source>
        <dbReference type="Google" id="ProtNLM"/>
    </source>
</evidence>
<reference evidence="2" key="1">
    <citation type="submission" date="2019-12" db="EMBL/GenBank/DDBJ databases">
        <title>Genome sequencing and annotation of Brassica cretica.</title>
        <authorList>
            <person name="Studholme D.J."/>
            <person name="Sarris P.F."/>
        </authorList>
    </citation>
    <scope>NUCLEOTIDE SEQUENCE</scope>
    <source>
        <strain evidence="2">PFS-102/07</strain>
        <tissue evidence="2">Leaf</tissue>
    </source>
</reference>
<keyword evidence="1" id="KW-0175">Coiled coil</keyword>
<dbReference type="EMBL" id="QGKY02002305">
    <property type="protein sequence ID" value="KAF2532757.1"/>
    <property type="molecule type" value="Genomic_DNA"/>
</dbReference>
<organism evidence="2">
    <name type="scientific">Brassica cretica</name>
    <name type="common">Mustard</name>
    <dbReference type="NCBI Taxonomy" id="69181"/>
    <lineage>
        <taxon>Eukaryota</taxon>
        <taxon>Viridiplantae</taxon>
        <taxon>Streptophyta</taxon>
        <taxon>Embryophyta</taxon>
        <taxon>Tracheophyta</taxon>
        <taxon>Spermatophyta</taxon>
        <taxon>Magnoliopsida</taxon>
        <taxon>eudicotyledons</taxon>
        <taxon>Gunneridae</taxon>
        <taxon>Pentapetalae</taxon>
        <taxon>rosids</taxon>
        <taxon>malvids</taxon>
        <taxon>Brassicales</taxon>
        <taxon>Brassicaceae</taxon>
        <taxon>Brassiceae</taxon>
        <taxon>Brassica</taxon>
    </lineage>
</organism>
<proteinExistence type="predicted"/>
<evidence type="ECO:0000256" key="1">
    <source>
        <dbReference type="SAM" id="Coils"/>
    </source>
</evidence>
<dbReference type="AlphaFoldDB" id="A0A8S9FKB4"/>
<comment type="caution">
    <text evidence="2">The sequence shown here is derived from an EMBL/GenBank/DDBJ whole genome shotgun (WGS) entry which is preliminary data.</text>
</comment>
<gene>
    <name evidence="2" type="ORF">F2Q70_00032258</name>
</gene>
<accession>A0A8S9FKB4</accession>
<sequence length="189" mass="21663">MGSLMESGLRLLDLSKRNFKRTLDSLEENARSLILLSIQWKEIEGFCDSTKAVLEERAKELEAMEESLKVRALELEAKASDLEKKDEALGLEEMEKRREEFEVFTRRIESVEKVSDEKVKELEEKAKELDLKVRELQQKQRGGVTTVRSEFEPLVSLLAKSIGTNVSMPTKVYTTVQLSDIAMDFVFAE</sequence>